<feature type="non-terminal residue" evidence="2">
    <location>
        <position position="167"/>
    </location>
</feature>
<proteinExistence type="predicted"/>
<dbReference type="Proteomes" id="UP000828390">
    <property type="component" value="Unassembled WGS sequence"/>
</dbReference>
<dbReference type="SUPFAM" id="SSF52799">
    <property type="entry name" value="(Phosphotyrosine protein) phosphatases II"/>
    <property type="match status" value="1"/>
</dbReference>
<feature type="domain" description="Tyrosine specific protein phosphatases" evidence="1">
    <location>
        <begin position="81"/>
        <end position="143"/>
    </location>
</feature>
<dbReference type="InterPro" id="IPR000242">
    <property type="entry name" value="PTP_cat"/>
</dbReference>
<dbReference type="InterPro" id="IPR000387">
    <property type="entry name" value="Tyr_Pase_dom"/>
</dbReference>
<dbReference type="AlphaFoldDB" id="A0A9D4IZK8"/>
<gene>
    <name evidence="2" type="ORF">DPMN_147742</name>
</gene>
<dbReference type="GO" id="GO:0004725">
    <property type="term" value="F:protein tyrosine phosphatase activity"/>
    <property type="evidence" value="ECO:0007669"/>
    <property type="project" value="InterPro"/>
</dbReference>
<accession>A0A9D4IZK8</accession>
<organism evidence="2 3">
    <name type="scientific">Dreissena polymorpha</name>
    <name type="common">Zebra mussel</name>
    <name type="synonym">Mytilus polymorpha</name>
    <dbReference type="NCBI Taxonomy" id="45954"/>
    <lineage>
        <taxon>Eukaryota</taxon>
        <taxon>Metazoa</taxon>
        <taxon>Spiralia</taxon>
        <taxon>Lophotrochozoa</taxon>
        <taxon>Mollusca</taxon>
        <taxon>Bivalvia</taxon>
        <taxon>Autobranchia</taxon>
        <taxon>Heteroconchia</taxon>
        <taxon>Euheterodonta</taxon>
        <taxon>Imparidentia</taxon>
        <taxon>Neoheterodontei</taxon>
        <taxon>Myida</taxon>
        <taxon>Dreissenoidea</taxon>
        <taxon>Dreissenidae</taxon>
        <taxon>Dreissena</taxon>
    </lineage>
</organism>
<dbReference type="EMBL" id="JAIWYP010000007">
    <property type="protein sequence ID" value="KAH3794211.1"/>
    <property type="molecule type" value="Genomic_DNA"/>
</dbReference>
<reference evidence="2" key="1">
    <citation type="journal article" date="2019" name="bioRxiv">
        <title>The Genome of the Zebra Mussel, Dreissena polymorpha: A Resource for Invasive Species Research.</title>
        <authorList>
            <person name="McCartney M.A."/>
            <person name="Auch B."/>
            <person name="Kono T."/>
            <person name="Mallez S."/>
            <person name="Zhang Y."/>
            <person name="Obille A."/>
            <person name="Becker A."/>
            <person name="Abrahante J.E."/>
            <person name="Garbe J."/>
            <person name="Badalamenti J.P."/>
            <person name="Herman A."/>
            <person name="Mangelson H."/>
            <person name="Liachko I."/>
            <person name="Sullivan S."/>
            <person name="Sone E.D."/>
            <person name="Koren S."/>
            <person name="Silverstein K.A.T."/>
            <person name="Beckman K.B."/>
            <person name="Gohl D.M."/>
        </authorList>
    </citation>
    <scope>NUCLEOTIDE SEQUENCE</scope>
    <source>
        <strain evidence="2">Duluth1</strain>
        <tissue evidence="2">Whole animal</tissue>
    </source>
</reference>
<evidence type="ECO:0000313" key="2">
    <source>
        <dbReference type="EMBL" id="KAH3794211.1"/>
    </source>
</evidence>
<evidence type="ECO:0000259" key="1">
    <source>
        <dbReference type="PROSITE" id="PS50056"/>
    </source>
</evidence>
<comment type="caution">
    <text evidence="2">The sequence shown here is derived from an EMBL/GenBank/DDBJ whole genome shotgun (WGS) entry which is preliminary data.</text>
</comment>
<reference evidence="2" key="2">
    <citation type="submission" date="2020-11" db="EMBL/GenBank/DDBJ databases">
        <authorList>
            <person name="McCartney M.A."/>
            <person name="Auch B."/>
            <person name="Kono T."/>
            <person name="Mallez S."/>
            <person name="Becker A."/>
            <person name="Gohl D.M."/>
            <person name="Silverstein K.A.T."/>
            <person name="Koren S."/>
            <person name="Bechman K.B."/>
            <person name="Herman A."/>
            <person name="Abrahante J.E."/>
            <person name="Garbe J."/>
        </authorList>
    </citation>
    <scope>NUCLEOTIDE SEQUENCE</scope>
    <source>
        <strain evidence="2">Duluth1</strain>
        <tissue evidence="2">Whole animal</tissue>
    </source>
</reference>
<dbReference type="InterPro" id="IPR029021">
    <property type="entry name" value="Prot-tyrosine_phosphatase-like"/>
</dbReference>
<sequence length="167" mass="19471">MKLTEQRKHSTARKYDIDEVLREMEPYLPENGETIVIGPFIAISISFEQKQLLKQNCRDDFKVFVFSFTNWLHQFDLRKANELLSIINEIKERAATDGSMVMFCHDGFSRSGLVAVLWCLMERSKQDGYLAVEETVGQIRRRRQQLQLGSKRCRKRVAELLPTKNAT</sequence>
<keyword evidence="3" id="KW-1185">Reference proteome</keyword>
<dbReference type="Gene3D" id="3.90.190.10">
    <property type="entry name" value="Protein tyrosine phosphatase superfamily"/>
    <property type="match status" value="1"/>
</dbReference>
<dbReference type="PROSITE" id="PS50056">
    <property type="entry name" value="TYR_PHOSPHATASE_2"/>
    <property type="match status" value="1"/>
</dbReference>
<name>A0A9D4IZK8_DREPO</name>
<protein>
    <recommendedName>
        <fullName evidence="1">Tyrosine specific protein phosphatases domain-containing protein</fullName>
    </recommendedName>
</protein>
<evidence type="ECO:0000313" key="3">
    <source>
        <dbReference type="Proteomes" id="UP000828390"/>
    </source>
</evidence>
<dbReference type="Pfam" id="PF00102">
    <property type="entry name" value="Y_phosphatase"/>
    <property type="match status" value="1"/>
</dbReference>